<accession>A0A1H8UIP2</accession>
<organism evidence="1 2">
    <name type="scientific">Halogranum amylolyticum</name>
    <dbReference type="NCBI Taxonomy" id="660520"/>
    <lineage>
        <taxon>Archaea</taxon>
        <taxon>Methanobacteriati</taxon>
        <taxon>Methanobacteriota</taxon>
        <taxon>Stenosarchaea group</taxon>
        <taxon>Halobacteria</taxon>
        <taxon>Halobacteriales</taxon>
        <taxon>Haloferacaceae</taxon>
    </lineage>
</organism>
<name>A0A1H8UIP2_9EURY</name>
<evidence type="ECO:0000313" key="2">
    <source>
        <dbReference type="Proteomes" id="UP000199126"/>
    </source>
</evidence>
<reference evidence="2" key="1">
    <citation type="submission" date="2016-10" db="EMBL/GenBank/DDBJ databases">
        <authorList>
            <person name="Varghese N."/>
            <person name="Submissions S."/>
        </authorList>
    </citation>
    <scope>NUCLEOTIDE SEQUENCE [LARGE SCALE GENOMIC DNA]</scope>
    <source>
        <strain evidence="2">CGMCC 1.10121</strain>
    </source>
</reference>
<keyword evidence="2" id="KW-1185">Reference proteome</keyword>
<dbReference type="Proteomes" id="UP000199126">
    <property type="component" value="Unassembled WGS sequence"/>
</dbReference>
<sequence length="75" mass="8806">MIYHGSKGEYYGDVDLWERFESGVWTPQFWNTETGAEWVETDDGELLCLTPTTCRDILEEIQFERVRDGVRVLSE</sequence>
<proteinExistence type="predicted"/>
<evidence type="ECO:0000313" key="1">
    <source>
        <dbReference type="EMBL" id="SEP02488.1"/>
    </source>
</evidence>
<dbReference type="EMBL" id="FODV01000011">
    <property type="protein sequence ID" value="SEP02488.1"/>
    <property type="molecule type" value="Genomic_DNA"/>
</dbReference>
<gene>
    <name evidence="1" type="ORF">SAMN04487948_11122</name>
</gene>
<protein>
    <submittedName>
        <fullName evidence="1">Uncharacterized protein</fullName>
    </submittedName>
</protein>
<dbReference type="AlphaFoldDB" id="A0A1H8UIP2"/>